<gene>
    <name evidence="1" type="ORF">SFRICE_033834</name>
</gene>
<proteinExistence type="predicted"/>
<name>A0A2H1V4Y2_SPOFR</name>
<dbReference type="OrthoDB" id="6429739at2759"/>
<sequence>MQRCPYIHEMKERLLGAPVDVENKEVTRAPLDRPLDPQENQVGTIVKVSSYPFSSSYNCNENSDVECNEIFYVKTLTSPRV</sequence>
<accession>A0A2H1V4Y2</accession>
<dbReference type="EMBL" id="ODYU01000689">
    <property type="protein sequence ID" value="SOQ35888.1"/>
    <property type="molecule type" value="Genomic_DNA"/>
</dbReference>
<organism evidence="1">
    <name type="scientific">Spodoptera frugiperda</name>
    <name type="common">Fall armyworm</name>
    <dbReference type="NCBI Taxonomy" id="7108"/>
    <lineage>
        <taxon>Eukaryota</taxon>
        <taxon>Metazoa</taxon>
        <taxon>Ecdysozoa</taxon>
        <taxon>Arthropoda</taxon>
        <taxon>Hexapoda</taxon>
        <taxon>Insecta</taxon>
        <taxon>Pterygota</taxon>
        <taxon>Neoptera</taxon>
        <taxon>Endopterygota</taxon>
        <taxon>Lepidoptera</taxon>
        <taxon>Glossata</taxon>
        <taxon>Ditrysia</taxon>
        <taxon>Noctuoidea</taxon>
        <taxon>Noctuidae</taxon>
        <taxon>Amphipyrinae</taxon>
        <taxon>Spodoptera</taxon>
    </lineage>
</organism>
<reference evidence="1" key="1">
    <citation type="submission" date="2016-07" db="EMBL/GenBank/DDBJ databases">
        <authorList>
            <person name="Bretaudeau A."/>
        </authorList>
    </citation>
    <scope>NUCLEOTIDE SEQUENCE</scope>
    <source>
        <strain evidence="1">Rice</strain>
        <tissue evidence="1">Whole body</tissue>
    </source>
</reference>
<dbReference type="AlphaFoldDB" id="A0A2H1V4Y2"/>
<evidence type="ECO:0000313" key="1">
    <source>
        <dbReference type="EMBL" id="SOQ35888.1"/>
    </source>
</evidence>
<protein>
    <submittedName>
        <fullName evidence="1">SFRICE_033834</fullName>
    </submittedName>
</protein>